<dbReference type="InterPro" id="IPR027417">
    <property type="entry name" value="P-loop_NTPase"/>
</dbReference>
<feature type="domain" description="Sulfotransferase" evidence="1">
    <location>
        <begin position="31"/>
        <end position="277"/>
    </location>
</feature>
<sequence>MWIAAFRNWLRGIRNYLYLKFMKKTFADQGEILIFSEARSGSTWLMEILSQLPKTVTNWEPLHQNFGTIPKKLNWGWRPFIPFSDRNPLFVKIIEDSLSLSTFTPWTVQFNSLTQLREGEIVITKFVRANMLLPWFLKRISLKRKPILLLRHPIDTCLSQVNTFDKGKDINIPNWINNERFITHHSFLNTLETKLEIRLANWCINNVSVVQNKEVLRDVIPVFYEDLLRDPKKELNRILKELEIDTDAKNLLKNIKKGSYTDFQKTYLEDSEQQLEKRILQLDEQTKERIQRIFDHFGLTIYNAYSPISSKKNINLA</sequence>
<dbReference type="InterPro" id="IPR000863">
    <property type="entry name" value="Sulfotransferase_dom"/>
</dbReference>
<dbReference type="Pfam" id="PF00685">
    <property type="entry name" value="Sulfotransfer_1"/>
    <property type="match status" value="1"/>
</dbReference>
<keyword evidence="2" id="KW-0808">Transferase</keyword>
<dbReference type="SUPFAM" id="SSF52540">
    <property type="entry name" value="P-loop containing nucleoside triphosphate hydrolases"/>
    <property type="match status" value="1"/>
</dbReference>
<protein>
    <submittedName>
        <fullName evidence="2">Sulfotransferase domain-containing protein</fullName>
    </submittedName>
</protein>
<gene>
    <name evidence="2" type="ORF">BC781_10657</name>
</gene>
<evidence type="ECO:0000313" key="3">
    <source>
        <dbReference type="Proteomes" id="UP000245535"/>
    </source>
</evidence>
<keyword evidence="3" id="KW-1185">Reference proteome</keyword>
<organism evidence="2 3">
    <name type="scientific">Sediminitomix flava</name>
    <dbReference type="NCBI Taxonomy" id="379075"/>
    <lineage>
        <taxon>Bacteria</taxon>
        <taxon>Pseudomonadati</taxon>
        <taxon>Bacteroidota</taxon>
        <taxon>Cytophagia</taxon>
        <taxon>Cytophagales</taxon>
        <taxon>Flammeovirgaceae</taxon>
        <taxon>Sediminitomix</taxon>
    </lineage>
</organism>
<dbReference type="AlphaFoldDB" id="A0A315Z7Y7"/>
<dbReference type="Gene3D" id="3.40.50.300">
    <property type="entry name" value="P-loop containing nucleotide triphosphate hydrolases"/>
    <property type="match status" value="1"/>
</dbReference>
<dbReference type="GO" id="GO:0008146">
    <property type="term" value="F:sulfotransferase activity"/>
    <property type="evidence" value="ECO:0007669"/>
    <property type="project" value="InterPro"/>
</dbReference>
<evidence type="ECO:0000313" key="2">
    <source>
        <dbReference type="EMBL" id="PWJ39156.1"/>
    </source>
</evidence>
<dbReference type="EMBL" id="QGDO01000006">
    <property type="protein sequence ID" value="PWJ39156.1"/>
    <property type="molecule type" value="Genomic_DNA"/>
</dbReference>
<reference evidence="2 3" key="1">
    <citation type="submission" date="2018-03" db="EMBL/GenBank/DDBJ databases">
        <title>Genomic Encyclopedia of Archaeal and Bacterial Type Strains, Phase II (KMG-II): from individual species to whole genera.</title>
        <authorList>
            <person name="Goeker M."/>
        </authorList>
    </citation>
    <scope>NUCLEOTIDE SEQUENCE [LARGE SCALE GENOMIC DNA]</scope>
    <source>
        <strain evidence="2 3">DSM 28229</strain>
    </source>
</reference>
<dbReference type="Proteomes" id="UP000245535">
    <property type="component" value="Unassembled WGS sequence"/>
</dbReference>
<name>A0A315Z7Y7_SEDFL</name>
<proteinExistence type="predicted"/>
<evidence type="ECO:0000259" key="1">
    <source>
        <dbReference type="Pfam" id="PF00685"/>
    </source>
</evidence>
<comment type="caution">
    <text evidence="2">The sequence shown here is derived from an EMBL/GenBank/DDBJ whole genome shotgun (WGS) entry which is preliminary data.</text>
</comment>
<accession>A0A315Z7Y7</accession>